<feature type="domain" description="Beta-lactamase class A catalytic" evidence="2">
    <location>
        <begin position="150"/>
        <end position="288"/>
    </location>
</feature>
<feature type="domain" description="Beta-lactamase class A catalytic" evidence="2">
    <location>
        <begin position="97"/>
        <end position="143"/>
    </location>
</feature>
<evidence type="ECO:0000259" key="2">
    <source>
        <dbReference type="Pfam" id="PF13354"/>
    </source>
</evidence>
<name>A0ABY5DES2_9ACTN</name>
<dbReference type="InterPro" id="IPR045155">
    <property type="entry name" value="Beta-lactam_cat"/>
</dbReference>
<dbReference type="PANTHER" id="PTHR35333:SF3">
    <property type="entry name" value="BETA-LACTAMASE-TYPE TRANSPEPTIDASE FOLD CONTAINING PROTEIN"/>
    <property type="match status" value="1"/>
</dbReference>
<reference evidence="3" key="1">
    <citation type="submission" date="2022-06" db="EMBL/GenBank/DDBJ databases">
        <authorList>
            <person name="Ping M."/>
        </authorList>
    </citation>
    <scope>NUCLEOTIDE SEQUENCE</scope>
    <source>
        <strain evidence="3">JCM11759T</strain>
    </source>
</reference>
<accession>A0ABY5DES2</accession>
<dbReference type="PANTHER" id="PTHR35333">
    <property type="entry name" value="BETA-LACTAMASE"/>
    <property type="match status" value="1"/>
</dbReference>
<evidence type="ECO:0000256" key="1">
    <source>
        <dbReference type="SAM" id="MobiDB-lite"/>
    </source>
</evidence>
<dbReference type="GO" id="GO:0016787">
    <property type="term" value="F:hydrolase activity"/>
    <property type="evidence" value="ECO:0007669"/>
    <property type="project" value="UniProtKB-KW"/>
</dbReference>
<dbReference type="Proteomes" id="UP001055940">
    <property type="component" value="Chromosome"/>
</dbReference>
<dbReference type="RefSeq" id="WP_254420541.1">
    <property type="nucleotide sequence ID" value="NZ_BAAAJB010000048.1"/>
</dbReference>
<gene>
    <name evidence="3" type="ORF">NE857_08880</name>
</gene>
<proteinExistence type="predicted"/>
<dbReference type="InterPro" id="IPR000871">
    <property type="entry name" value="Beta-lactam_class-A"/>
</dbReference>
<organism evidence="3 4">
    <name type="scientific">Nocardiopsis exhalans</name>
    <dbReference type="NCBI Taxonomy" id="163604"/>
    <lineage>
        <taxon>Bacteria</taxon>
        <taxon>Bacillati</taxon>
        <taxon>Actinomycetota</taxon>
        <taxon>Actinomycetes</taxon>
        <taxon>Streptosporangiales</taxon>
        <taxon>Nocardiopsidaceae</taxon>
        <taxon>Nocardiopsis</taxon>
    </lineage>
</organism>
<dbReference type="Pfam" id="PF13354">
    <property type="entry name" value="Beta-lactamase2"/>
    <property type="match status" value="2"/>
</dbReference>
<protein>
    <submittedName>
        <fullName evidence="3">Class A beta-lactamase-related serine hydrolase</fullName>
    </submittedName>
</protein>
<evidence type="ECO:0000313" key="3">
    <source>
        <dbReference type="EMBL" id="USY21698.1"/>
    </source>
</evidence>
<feature type="compositionally biased region" description="Polar residues" evidence="1">
    <location>
        <begin position="318"/>
        <end position="332"/>
    </location>
</feature>
<feature type="region of interest" description="Disordered" evidence="1">
    <location>
        <begin position="313"/>
        <end position="332"/>
    </location>
</feature>
<sequence length="332" mass="35120">MNRRPSADRRVWSVTTATLVALIMALALPGALSANDATLTPDTALLNQLSARSHLTLPPFAPVTAPAEGGSALPPDERAALTERIAAIDAEHGAHFGIAVQDLRTGTTFSYNPHHRFPTASVAKLTLLTMLHMQAAEEGRELTATERAQAEQMIRYSDNSVTDELYSRLGFTDGFVRHAGNLGFTGTEPHPGGSWGSTMTTPADQVRLLRALYTDEGPFSPQDRAHVRGLMEGVAPEQAWGVSAAAAAGDTVGLKNGWTPRTSNGGLWNVNSVGYVSGPDHEYLVAVLSDGNPDYTSGVALLELLVTEVTAAIEAPDTSENPGSPETTVTAR</sequence>
<keyword evidence="3" id="KW-0378">Hydrolase</keyword>
<evidence type="ECO:0000313" key="4">
    <source>
        <dbReference type="Proteomes" id="UP001055940"/>
    </source>
</evidence>
<keyword evidence="4" id="KW-1185">Reference proteome</keyword>
<dbReference type="Gene3D" id="3.40.710.10">
    <property type="entry name" value="DD-peptidase/beta-lactamase superfamily"/>
    <property type="match status" value="1"/>
</dbReference>
<dbReference type="InterPro" id="IPR012338">
    <property type="entry name" value="Beta-lactam/transpept-like"/>
</dbReference>
<dbReference type="EMBL" id="CP099837">
    <property type="protein sequence ID" value="USY21698.1"/>
    <property type="molecule type" value="Genomic_DNA"/>
</dbReference>
<dbReference type="SUPFAM" id="SSF56601">
    <property type="entry name" value="beta-lactamase/transpeptidase-like"/>
    <property type="match status" value="1"/>
</dbReference>